<keyword evidence="3" id="KW-1185">Reference proteome</keyword>
<dbReference type="SUPFAM" id="SSF82171">
    <property type="entry name" value="DPP6 N-terminal domain-like"/>
    <property type="match status" value="2"/>
</dbReference>
<dbReference type="EMBL" id="BIFR01000001">
    <property type="protein sequence ID" value="GCE10969.1"/>
    <property type="molecule type" value="Genomic_DNA"/>
</dbReference>
<reference evidence="3" key="1">
    <citation type="submission" date="2018-12" db="EMBL/GenBank/DDBJ databases">
        <title>Tengunoibacter tsumagoiensis gen. nov., sp. nov., Dictyobacter kobayashii sp. nov., D. alpinus sp. nov., and D. joshuensis sp. nov. and description of Dictyobacteraceae fam. nov. within the order Ktedonobacterales isolated from Tengu-no-mugimeshi.</title>
        <authorList>
            <person name="Wang C.M."/>
            <person name="Zheng Y."/>
            <person name="Sakai Y."/>
            <person name="Toyoda A."/>
            <person name="Minakuchi Y."/>
            <person name="Abe K."/>
            <person name="Yokota A."/>
            <person name="Yabe S."/>
        </authorList>
    </citation>
    <scope>NUCLEOTIDE SEQUENCE [LARGE SCALE GENOMIC DNA]</scope>
    <source>
        <strain evidence="3">Uno3</strain>
    </source>
</reference>
<feature type="transmembrane region" description="Helical" evidence="1">
    <location>
        <begin position="67"/>
        <end position="86"/>
    </location>
</feature>
<evidence type="ECO:0000256" key="1">
    <source>
        <dbReference type="SAM" id="Phobius"/>
    </source>
</evidence>
<keyword evidence="1" id="KW-0812">Transmembrane</keyword>
<comment type="caution">
    <text evidence="2">The sequence shown here is derived from an EMBL/GenBank/DDBJ whole genome shotgun (WGS) entry which is preliminary data.</text>
</comment>
<dbReference type="Gene3D" id="2.120.10.30">
    <property type="entry name" value="TolB, C-terminal domain"/>
    <property type="match status" value="1"/>
</dbReference>
<dbReference type="Proteomes" id="UP000287352">
    <property type="component" value="Unassembled WGS sequence"/>
</dbReference>
<protein>
    <recommendedName>
        <fullName evidence="4">Lipoprotein LpqB beta-propeller domain-containing protein</fullName>
    </recommendedName>
</protein>
<keyword evidence="1" id="KW-0472">Membrane</keyword>
<evidence type="ECO:0000313" key="2">
    <source>
        <dbReference type="EMBL" id="GCE10969.1"/>
    </source>
</evidence>
<dbReference type="InterPro" id="IPR011042">
    <property type="entry name" value="6-blade_b-propeller_TolB-like"/>
</dbReference>
<sequence length="407" mass="44330">MTNKEADRRSAQRTFAGSALHIDDGLERNISQVLYERAQQVHFTPELQSRVLSQIKPKPFLSRTWKGAAYGLALALVLVIATIAYVSQSLLPRSIAYHIGTSVTAPNELAHGGAVVALDPTEQHLVYQPANQAGVMYMLDLAKPVESNLLAMNYARDAAWAPDGSALVATVAPANATVPLLAVVPEGHYMHPVGPTALAASWSPKQSQLITYAIQSEQTTQIWSTTLDGSEKQLLTTIPQALAVQHMLWTKDGQTLLLTVGETSALDQPARALYSFNLQTNVLQELVAPGAFTLGVVSLSPDNHYVSYEQIKGEQMIIQVNELAQPHDHFSIVPKGLLQGWSWSPDSHALIYSDAGVLYSHVLQGAAIQLPKTDGALISPFWLKDGRILCMQVLNGQESLFYLVPQR</sequence>
<evidence type="ECO:0000313" key="3">
    <source>
        <dbReference type="Proteomes" id="UP000287352"/>
    </source>
</evidence>
<dbReference type="OrthoDB" id="143478at2"/>
<accession>A0A401ZVN7</accession>
<dbReference type="AlphaFoldDB" id="A0A401ZVN7"/>
<gene>
    <name evidence="2" type="ORF">KTT_08280</name>
</gene>
<evidence type="ECO:0008006" key="4">
    <source>
        <dbReference type="Google" id="ProtNLM"/>
    </source>
</evidence>
<dbReference type="RefSeq" id="WP_126578525.1">
    <property type="nucleotide sequence ID" value="NZ_BIFR01000001.1"/>
</dbReference>
<name>A0A401ZVN7_9CHLR</name>
<keyword evidence="1" id="KW-1133">Transmembrane helix</keyword>
<proteinExistence type="predicted"/>
<organism evidence="2 3">
    <name type="scientific">Tengunoibacter tsumagoiensis</name>
    <dbReference type="NCBI Taxonomy" id="2014871"/>
    <lineage>
        <taxon>Bacteria</taxon>
        <taxon>Bacillati</taxon>
        <taxon>Chloroflexota</taxon>
        <taxon>Ktedonobacteria</taxon>
        <taxon>Ktedonobacterales</taxon>
        <taxon>Dictyobacteraceae</taxon>
        <taxon>Tengunoibacter</taxon>
    </lineage>
</organism>